<dbReference type="Proteomes" id="UP000887575">
    <property type="component" value="Unassembled WGS sequence"/>
</dbReference>
<feature type="compositionally biased region" description="Polar residues" evidence="1">
    <location>
        <begin position="197"/>
        <end position="207"/>
    </location>
</feature>
<sequence length="410" mass="46248">MFLKHLQELRFPEKSVAVASTGGGTGNGGGNGGGGGQVHGWAIRGNGMNTGESLSAPNIPHRRSISTAVAPNQRELEHFYRANFPERCPPSSGAATPGSPNMTGGGYGSGHQFYPHPQPGFYNEDPVAYHRQFDPERFSPPLLDDNLSCQRAVYNLKHFPPFSAIPFKPGESCRTTTKRQQQQQQQQYPFQNGQQQSLNATPNSQMPQRWPQIKTEETNNWDQTKNNNWQKNEQWSNNFDAQKRMLWSQQQPHQPQRKESWHGKIHQPQHTSPLSINTASHQQSSSSLPTPPMRDGFIAPQQPYQRQMYQPEVKMELSPYSSNGNNAATIFQQEPPPRRKFSMIQHLDIDHSSLQNDQISPSLQQESPVLQKTSRSSCLQQKENQKQGPKKLEIVARKASLMAQKRLASR</sequence>
<feature type="region of interest" description="Disordered" evidence="1">
    <location>
        <begin position="170"/>
        <end position="210"/>
    </location>
</feature>
<dbReference type="WBParaSite" id="MBELARI_LOCUS17089">
    <property type="protein sequence ID" value="MBELARI_LOCUS17089"/>
    <property type="gene ID" value="MBELARI_LOCUS17089"/>
</dbReference>
<feature type="compositionally biased region" description="Low complexity" evidence="1">
    <location>
        <begin position="180"/>
        <end position="196"/>
    </location>
</feature>
<feature type="compositionally biased region" description="Polar residues" evidence="1">
    <location>
        <begin position="268"/>
        <end position="288"/>
    </location>
</feature>
<evidence type="ECO:0000256" key="1">
    <source>
        <dbReference type="SAM" id="MobiDB-lite"/>
    </source>
</evidence>
<evidence type="ECO:0000313" key="2">
    <source>
        <dbReference type="Proteomes" id="UP000887575"/>
    </source>
</evidence>
<evidence type="ECO:0000313" key="3">
    <source>
        <dbReference type="WBParaSite" id="MBELARI_LOCUS17089"/>
    </source>
</evidence>
<feature type="compositionally biased region" description="Polar residues" evidence="1">
    <location>
        <begin position="355"/>
        <end position="382"/>
    </location>
</feature>
<proteinExistence type="predicted"/>
<organism evidence="2 3">
    <name type="scientific">Mesorhabditis belari</name>
    <dbReference type="NCBI Taxonomy" id="2138241"/>
    <lineage>
        <taxon>Eukaryota</taxon>
        <taxon>Metazoa</taxon>
        <taxon>Ecdysozoa</taxon>
        <taxon>Nematoda</taxon>
        <taxon>Chromadorea</taxon>
        <taxon>Rhabditida</taxon>
        <taxon>Rhabditina</taxon>
        <taxon>Rhabditomorpha</taxon>
        <taxon>Rhabditoidea</taxon>
        <taxon>Rhabditidae</taxon>
        <taxon>Mesorhabditinae</taxon>
        <taxon>Mesorhabditis</taxon>
    </lineage>
</organism>
<dbReference type="AlphaFoldDB" id="A0AAF3ESS3"/>
<feature type="region of interest" description="Disordered" evidence="1">
    <location>
        <begin position="355"/>
        <end position="392"/>
    </location>
</feature>
<name>A0AAF3ESS3_9BILA</name>
<reference evidence="3" key="1">
    <citation type="submission" date="2024-02" db="UniProtKB">
        <authorList>
            <consortium name="WormBaseParasite"/>
        </authorList>
    </citation>
    <scope>IDENTIFICATION</scope>
</reference>
<accession>A0AAF3ESS3</accession>
<keyword evidence="2" id="KW-1185">Reference proteome</keyword>
<feature type="region of interest" description="Disordered" evidence="1">
    <location>
        <begin position="247"/>
        <end position="298"/>
    </location>
</feature>
<protein>
    <submittedName>
        <fullName evidence="3">Uncharacterized protein</fullName>
    </submittedName>
</protein>